<keyword evidence="1" id="KW-0175">Coiled coil</keyword>
<dbReference type="Pfam" id="PF11300">
    <property type="entry name" value="DUF3102"/>
    <property type="match status" value="1"/>
</dbReference>
<reference evidence="2 4" key="1">
    <citation type="submission" date="2015-03" db="EMBL/GenBank/DDBJ databases">
        <authorList>
            <person name="Lepp D."/>
            <person name="Hassan Y.I."/>
            <person name="Li X.-Z."/>
            <person name="Zhou T."/>
        </authorList>
    </citation>
    <scope>NUCLEOTIDE SEQUENCE [LARGE SCALE GENOMIC DNA]</scope>
    <source>
        <strain evidence="2 4">Cr7-05</strain>
    </source>
</reference>
<dbReference type="RefSeq" id="WP_046169146.1">
    <property type="nucleotide sequence ID" value="NZ_FOMB01000002.1"/>
</dbReference>
<dbReference type="STRING" id="728005.SAMN04488059_102148"/>
<dbReference type="OrthoDB" id="7361648at2"/>
<evidence type="ECO:0000313" key="5">
    <source>
        <dbReference type="Proteomes" id="UP000182258"/>
    </source>
</evidence>
<proteinExistence type="predicted"/>
<accession>A0A0F5Q1R7</accession>
<dbReference type="AlphaFoldDB" id="A0A0F5Q1R7"/>
<dbReference type="EMBL" id="FOMB01000002">
    <property type="protein sequence ID" value="SFC10507.1"/>
    <property type="molecule type" value="Genomic_DNA"/>
</dbReference>
<keyword evidence="4" id="KW-1185">Reference proteome</keyword>
<evidence type="ECO:0000256" key="1">
    <source>
        <dbReference type="SAM" id="Coils"/>
    </source>
</evidence>
<reference evidence="3 5" key="2">
    <citation type="submission" date="2016-10" db="EMBL/GenBank/DDBJ databases">
        <authorList>
            <person name="de Groot N.N."/>
        </authorList>
    </citation>
    <scope>NUCLEOTIDE SEQUENCE [LARGE SCALE GENOMIC DNA]</scope>
    <source>
        <strain evidence="3 5">CGMCC 1.10210</strain>
    </source>
</reference>
<gene>
    <name evidence="3" type="ORF">SAMN04488059_102148</name>
    <name evidence="2" type="ORF">WH91_01085</name>
</gene>
<name>A0A0F5Q1R7_9HYPH</name>
<organism evidence="3 5">
    <name type="scientific">Devosia psychrophila</name>
    <dbReference type="NCBI Taxonomy" id="728005"/>
    <lineage>
        <taxon>Bacteria</taxon>
        <taxon>Pseudomonadati</taxon>
        <taxon>Pseudomonadota</taxon>
        <taxon>Alphaproteobacteria</taxon>
        <taxon>Hyphomicrobiales</taxon>
        <taxon>Devosiaceae</taxon>
        <taxon>Devosia</taxon>
    </lineage>
</organism>
<dbReference type="InterPro" id="IPR021451">
    <property type="entry name" value="DUF3102"/>
</dbReference>
<protein>
    <recommendedName>
        <fullName evidence="6">DUF3102 domain-containing protein</fullName>
    </recommendedName>
</protein>
<dbReference type="Proteomes" id="UP000182258">
    <property type="component" value="Unassembled WGS sequence"/>
</dbReference>
<dbReference type="PATRIC" id="fig|728005.3.peg.4276"/>
<sequence>MLTMSAKTSLIHVINLPFLATEVNDAHHQVTFHARSMLLEAGRAGDALIAAKKLVKHGEFKSWVEVHCRCSYPRAAKYMQVARLTKSIDPDTFEGGIDSFLEANATPRKPSPTPAKPAMDQTDAEYVLKLQAMVVRATPNESAIASNKLAGWAKDAFGISAEEAVATAEALLPDAHLSSFQVAAERVAAEAVTKLQATEERLTALEAQLQQMLTRKAELRAEFSAHSRTELIEMLADAYVQLEQP</sequence>
<evidence type="ECO:0000313" key="3">
    <source>
        <dbReference type="EMBL" id="SFC10507.1"/>
    </source>
</evidence>
<dbReference type="EMBL" id="LAPV01000009">
    <property type="protein sequence ID" value="KKC34848.1"/>
    <property type="molecule type" value="Genomic_DNA"/>
</dbReference>
<evidence type="ECO:0000313" key="4">
    <source>
        <dbReference type="Proteomes" id="UP000033519"/>
    </source>
</evidence>
<dbReference type="Proteomes" id="UP000033519">
    <property type="component" value="Unassembled WGS sequence"/>
</dbReference>
<evidence type="ECO:0008006" key="6">
    <source>
        <dbReference type="Google" id="ProtNLM"/>
    </source>
</evidence>
<feature type="coiled-coil region" evidence="1">
    <location>
        <begin position="188"/>
        <end position="222"/>
    </location>
</feature>
<evidence type="ECO:0000313" key="2">
    <source>
        <dbReference type="EMBL" id="KKC34848.1"/>
    </source>
</evidence>